<protein>
    <submittedName>
        <fullName evidence="1">Uncharacterized protein</fullName>
    </submittedName>
</protein>
<comment type="caution">
    <text evidence="1">The sequence shown here is derived from an EMBL/GenBank/DDBJ whole genome shotgun (WGS) entry which is preliminary data.</text>
</comment>
<name>A0A4Q4NK18_ALTAL</name>
<evidence type="ECO:0000313" key="2">
    <source>
        <dbReference type="Proteomes" id="UP000291422"/>
    </source>
</evidence>
<accession>A0A4Q4NK18</accession>
<dbReference type="Proteomes" id="UP000291422">
    <property type="component" value="Unassembled WGS sequence"/>
</dbReference>
<sequence>MLLAVSQFHVLGQTVTPPTDQIQGLVGPQKRVTPQPIRCVDTRGSVVPGQSGGAMLARSFGPPDLAQLLDSSNSSGMRAVAPPTFPFTWAQS</sequence>
<evidence type="ECO:0000313" key="1">
    <source>
        <dbReference type="EMBL" id="RYN78527.1"/>
    </source>
</evidence>
<dbReference type="AlphaFoldDB" id="A0A4Q4NK18"/>
<proteinExistence type="predicted"/>
<reference evidence="2" key="1">
    <citation type="journal article" date="2019" name="bioRxiv">
        <title>Genomics, evolutionary history and diagnostics of the Alternaria alternata species group including apple and Asian pear pathotypes.</title>
        <authorList>
            <person name="Armitage A.D."/>
            <person name="Cockerton H.M."/>
            <person name="Sreenivasaprasad S."/>
            <person name="Woodhall J.W."/>
            <person name="Lane C.R."/>
            <person name="Harrison R.J."/>
            <person name="Clarkson J.P."/>
        </authorList>
    </citation>
    <scope>NUCLEOTIDE SEQUENCE [LARGE SCALE GENOMIC DNA]</scope>
    <source>
        <strain evidence="2">FERA 1177</strain>
    </source>
</reference>
<organism evidence="1 2">
    <name type="scientific">Alternaria alternata</name>
    <name type="common">Alternaria rot fungus</name>
    <name type="synonym">Torula alternata</name>
    <dbReference type="NCBI Taxonomy" id="5599"/>
    <lineage>
        <taxon>Eukaryota</taxon>
        <taxon>Fungi</taxon>
        <taxon>Dikarya</taxon>
        <taxon>Ascomycota</taxon>
        <taxon>Pezizomycotina</taxon>
        <taxon>Dothideomycetes</taxon>
        <taxon>Pleosporomycetidae</taxon>
        <taxon>Pleosporales</taxon>
        <taxon>Pleosporineae</taxon>
        <taxon>Pleosporaceae</taxon>
        <taxon>Alternaria</taxon>
        <taxon>Alternaria sect. Alternaria</taxon>
        <taxon>Alternaria alternata complex</taxon>
    </lineage>
</organism>
<dbReference type="EMBL" id="PDXD01000007">
    <property type="protein sequence ID" value="RYN78527.1"/>
    <property type="molecule type" value="Genomic_DNA"/>
</dbReference>
<gene>
    <name evidence="1" type="ORF">AA0117_g4513</name>
</gene>